<evidence type="ECO:0000313" key="6">
    <source>
        <dbReference type="EMBL" id="VUC32835.1"/>
    </source>
</evidence>
<dbReference type="Gene3D" id="3.40.605.10">
    <property type="entry name" value="Aldehyde Dehydrogenase, Chain A, domain 1"/>
    <property type="match status" value="1"/>
</dbReference>
<dbReference type="Proteomes" id="UP000766486">
    <property type="component" value="Unassembled WGS sequence"/>
</dbReference>
<evidence type="ECO:0000256" key="1">
    <source>
        <dbReference type="ARBA" id="ARBA00023002"/>
    </source>
</evidence>
<dbReference type="CDD" id="cd07103">
    <property type="entry name" value="ALDH_F5_SSADH_GabD"/>
    <property type="match status" value="1"/>
</dbReference>
<dbReference type="InterPro" id="IPR016162">
    <property type="entry name" value="Ald_DH_N"/>
</dbReference>
<organism evidence="6 7">
    <name type="scientific">Bionectria ochroleuca</name>
    <name type="common">Gliocladium roseum</name>
    <dbReference type="NCBI Taxonomy" id="29856"/>
    <lineage>
        <taxon>Eukaryota</taxon>
        <taxon>Fungi</taxon>
        <taxon>Dikarya</taxon>
        <taxon>Ascomycota</taxon>
        <taxon>Pezizomycotina</taxon>
        <taxon>Sordariomycetes</taxon>
        <taxon>Hypocreomycetidae</taxon>
        <taxon>Hypocreales</taxon>
        <taxon>Bionectriaceae</taxon>
        <taxon>Clonostachys</taxon>
    </lineage>
</organism>
<comment type="similarity">
    <text evidence="3">Belongs to the aldehyde dehydrogenase family.</text>
</comment>
<evidence type="ECO:0000256" key="4">
    <source>
        <dbReference type="SAM" id="MobiDB-lite"/>
    </source>
</evidence>
<proteinExistence type="inferred from homology"/>
<dbReference type="PROSITE" id="PS00687">
    <property type="entry name" value="ALDEHYDE_DEHYDR_GLU"/>
    <property type="match status" value="1"/>
</dbReference>
<dbReference type="InterPro" id="IPR050740">
    <property type="entry name" value="Aldehyde_DH_Superfamily"/>
</dbReference>
<feature type="compositionally biased region" description="Polar residues" evidence="4">
    <location>
        <begin position="1"/>
        <end position="14"/>
    </location>
</feature>
<dbReference type="PANTHER" id="PTHR43353">
    <property type="entry name" value="SUCCINATE-SEMIALDEHYDE DEHYDROGENASE, MITOCHONDRIAL"/>
    <property type="match status" value="1"/>
</dbReference>
<dbReference type="EMBL" id="CABFNS010000851">
    <property type="protein sequence ID" value="VUC32835.1"/>
    <property type="molecule type" value="Genomic_DNA"/>
</dbReference>
<feature type="active site" evidence="2">
    <location>
        <position position="291"/>
    </location>
</feature>
<dbReference type="InterPro" id="IPR029510">
    <property type="entry name" value="Ald_DH_CS_GLU"/>
</dbReference>
<reference evidence="6 7" key="1">
    <citation type="submission" date="2019-06" db="EMBL/GenBank/DDBJ databases">
        <authorList>
            <person name="Broberg M."/>
        </authorList>
    </citation>
    <scope>NUCLEOTIDE SEQUENCE [LARGE SCALE GENOMIC DNA]</scope>
</reference>
<sequence length="522" mass="55794">MPLQTRQVIPTSSRNTKKAGDSSILTTVMSSQLASSLENSRLLVDKLYIDGQWVSSLSGATFDVRNPATDEVLGSCPESTTDDAELAFQAANRAFGTWQHWTGRQRGRILRRLFDLVVANAGDLSRIITAENGKPKADADGEVAFAAGFLEWFAEEAPRLYGDVIPHPSPDLRCHVVKRPIGVCGLITPWNFPLAMAVRKVGAALAAGCTVVIKSDGLTPFASNALAVLADRAGVPPGVINVLSSLANTPQIGLALCESPVVKKISFTGSTRVGKTLMQQSSATLKKLSLELGGNAPFIVFDDADLEVAIRSVLVAKFKNTGQTCVCANRIYVQEGIYDRFSEGLVREVRKFRVGNAGADSNVTHGPLTNGTTKVEEQIRDAVEKKAKVLLGGSALPALGANFHEPTVLGDVIDSMLVVNEETFGPLAALLKFKTEEEVIQRANDCEVGLASYVMTQDLSRSCRISESLDYGMVAINTGAISDAATPFGGVKHSGFGREGSKYGCDDYITYKTVMTGVTSRL</sequence>
<accession>A0ABY6URI4</accession>
<evidence type="ECO:0000259" key="5">
    <source>
        <dbReference type="Pfam" id="PF00171"/>
    </source>
</evidence>
<keyword evidence="1 3" id="KW-0560">Oxidoreductase</keyword>
<dbReference type="InterPro" id="IPR016163">
    <property type="entry name" value="Ald_DH_C"/>
</dbReference>
<dbReference type="PROSITE" id="PS00070">
    <property type="entry name" value="ALDEHYDE_DEHYDR_CYS"/>
    <property type="match status" value="1"/>
</dbReference>
<gene>
    <name evidence="6" type="ORF">CLO192961_LOCUS329083</name>
</gene>
<evidence type="ECO:0000256" key="2">
    <source>
        <dbReference type="PROSITE-ProRule" id="PRU10007"/>
    </source>
</evidence>
<comment type="caution">
    <text evidence="6">The sequence shown here is derived from an EMBL/GenBank/DDBJ whole genome shotgun (WGS) entry which is preliminary data.</text>
</comment>
<protein>
    <recommendedName>
        <fullName evidence="5">Aldehyde dehydrogenase domain-containing protein</fullName>
    </recommendedName>
</protein>
<name>A0ABY6URI4_BIOOC</name>
<dbReference type="SUPFAM" id="SSF53720">
    <property type="entry name" value="ALDH-like"/>
    <property type="match status" value="1"/>
</dbReference>
<feature type="domain" description="Aldehyde dehydrogenase" evidence="5">
    <location>
        <begin position="53"/>
        <end position="514"/>
    </location>
</feature>
<dbReference type="InterPro" id="IPR016160">
    <property type="entry name" value="Ald_DH_CS_CYS"/>
</dbReference>
<keyword evidence="7" id="KW-1185">Reference proteome</keyword>
<dbReference type="InterPro" id="IPR016161">
    <property type="entry name" value="Ald_DH/histidinol_DH"/>
</dbReference>
<dbReference type="PANTHER" id="PTHR43353:SF11">
    <property type="entry name" value="SUCCINATE SEMIALDEHYDE DEHYDROGENASE (EUROFUNG)"/>
    <property type="match status" value="1"/>
</dbReference>
<dbReference type="Gene3D" id="3.40.309.10">
    <property type="entry name" value="Aldehyde Dehydrogenase, Chain A, domain 2"/>
    <property type="match status" value="1"/>
</dbReference>
<evidence type="ECO:0000313" key="7">
    <source>
        <dbReference type="Proteomes" id="UP000766486"/>
    </source>
</evidence>
<dbReference type="InterPro" id="IPR015590">
    <property type="entry name" value="Aldehyde_DH_dom"/>
</dbReference>
<dbReference type="Pfam" id="PF00171">
    <property type="entry name" value="Aldedh"/>
    <property type="match status" value="1"/>
</dbReference>
<feature type="region of interest" description="Disordered" evidence="4">
    <location>
        <begin position="1"/>
        <end position="21"/>
    </location>
</feature>
<evidence type="ECO:0000256" key="3">
    <source>
        <dbReference type="RuleBase" id="RU003345"/>
    </source>
</evidence>